<sequence length="307" mass="35753">MKDYICTTPIALIIFNRPNLTQQVLAEIRKVRPVKLLVIADAPRTDQRDDIEKCALVRNLIDGIDWECEIIKNYSPVHLGCGKRPATGMDWVFSLVEEAIILEDDCLPHPTFFPYCQELLKKYSDDQRIMSISGNNFQFGRRRTADSYYFSRYTQTCGWATWKRAWRHYDFDMKLWPEVRDGKWLFDIFGSMQVANRSDQPQFEVIGGVRVAQYWQRVFEAAYQKKIDAWDFQFAFSCFLQSGLHILPNTNLVSNIGYGPEGTHTKDKGSCLANLPVEEMEFPLKHPRFIIRDAWADTFLQANNFSC</sequence>
<protein>
    <recommendedName>
        <fullName evidence="3">Hemolytic protein HlpA-like protein</fullName>
    </recommendedName>
</protein>
<reference evidence="2" key="1">
    <citation type="submission" date="2016-10" db="EMBL/GenBank/DDBJ databases">
        <authorList>
            <person name="Varghese N."/>
            <person name="Submissions S."/>
        </authorList>
    </citation>
    <scope>NUCLEOTIDE SEQUENCE [LARGE SCALE GENOMIC DNA]</scope>
    <source>
        <strain evidence="2">DSM 13327</strain>
    </source>
</reference>
<name>A0A1I4JQX0_9FIRM</name>
<evidence type="ECO:0000313" key="2">
    <source>
        <dbReference type="Proteomes" id="UP000199520"/>
    </source>
</evidence>
<dbReference type="InterPro" id="IPR029044">
    <property type="entry name" value="Nucleotide-diphossugar_trans"/>
</dbReference>
<dbReference type="RefSeq" id="WP_090935604.1">
    <property type="nucleotide sequence ID" value="NZ_FOTS01000013.1"/>
</dbReference>
<dbReference type="Gene3D" id="3.90.550.10">
    <property type="entry name" value="Spore Coat Polysaccharide Biosynthesis Protein SpsA, Chain A"/>
    <property type="match status" value="1"/>
</dbReference>
<keyword evidence="2" id="KW-1185">Reference proteome</keyword>
<dbReference type="OrthoDB" id="5180856at2"/>
<gene>
    <name evidence="1" type="ORF">SAMN04490355_1013103</name>
</gene>
<accession>A0A1I4JQX0</accession>
<dbReference type="EMBL" id="FOTS01000013">
    <property type="protein sequence ID" value="SFL68949.1"/>
    <property type="molecule type" value="Genomic_DNA"/>
</dbReference>
<dbReference type="Proteomes" id="UP000199520">
    <property type="component" value="Unassembled WGS sequence"/>
</dbReference>
<organism evidence="1 2">
    <name type="scientific">Pelosinus propionicus DSM 13327</name>
    <dbReference type="NCBI Taxonomy" id="1123291"/>
    <lineage>
        <taxon>Bacteria</taxon>
        <taxon>Bacillati</taxon>
        <taxon>Bacillota</taxon>
        <taxon>Negativicutes</taxon>
        <taxon>Selenomonadales</taxon>
        <taxon>Sporomusaceae</taxon>
        <taxon>Pelosinus</taxon>
    </lineage>
</organism>
<dbReference type="SUPFAM" id="SSF53448">
    <property type="entry name" value="Nucleotide-diphospho-sugar transferases"/>
    <property type="match status" value="1"/>
</dbReference>
<dbReference type="AlphaFoldDB" id="A0A1I4JQX0"/>
<evidence type="ECO:0008006" key="3">
    <source>
        <dbReference type="Google" id="ProtNLM"/>
    </source>
</evidence>
<evidence type="ECO:0000313" key="1">
    <source>
        <dbReference type="EMBL" id="SFL68949.1"/>
    </source>
</evidence>
<proteinExistence type="predicted"/>
<dbReference type="STRING" id="1123291.SAMN04490355_1013103"/>